<keyword evidence="2" id="KW-1185">Reference proteome</keyword>
<accession>A0ACC2NQX9</accession>
<reference evidence="1" key="1">
    <citation type="submission" date="2023-04" db="EMBL/GenBank/DDBJ databases">
        <title>A chromosome-level genome assembly of the parasitoid wasp Eretmocerus hayati.</title>
        <authorList>
            <person name="Zhong Y."/>
            <person name="Liu S."/>
            <person name="Liu Y."/>
        </authorList>
    </citation>
    <scope>NUCLEOTIDE SEQUENCE</scope>
    <source>
        <strain evidence="1">ZJU_SS_LIU_2023</strain>
    </source>
</reference>
<evidence type="ECO:0000313" key="1">
    <source>
        <dbReference type="EMBL" id="KAJ8673218.1"/>
    </source>
</evidence>
<comment type="caution">
    <text evidence="1">The sequence shown here is derived from an EMBL/GenBank/DDBJ whole genome shotgun (WGS) entry which is preliminary data.</text>
</comment>
<name>A0ACC2NQX9_9HYME</name>
<protein>
    <submittedName>
        <fullName evidence="1">Uncharacterized protein</fullName>
    </submittedName>
</protein>
<dbReference type="Proteomes" id="UP001239111">
    <property type="component" value="Chromosome 3"/>
</dbReference>
<proteinExistence type="predicted"/>
<gene>
    <name evidence="1" type="ORF">QAD02_004480</name>
</gene>
<sequence>MAPALGQHHMEIVIENEPHYNIQQQRPSSACATTYLRSPVSATPPQQPLINTGSAFYYATLPRGRPVNPNPSSIIVPDGAPITSSKHTLVGAEPELLTSKPRTGPRVKFATDEITSVGGEVLPPPPPPASARKSSVADCLGRLSPRQRGDRPQMTLSSIPDVIEAHETNTGERAEAEGCEHSGALDAVEEARIQSQTATATKTDANANNAGNQGSGLQAVHVIILSEQL</sequence>
<organism evidence="1 2">
    <name type="scientific">Eretmocerus hayati</name>
    <dbReference type="NCBI Taxonomy" id="131215"/>
    <lineage>
        <taxon>Eukaryota</taxon>
        <taxon>Metazoa</taxon>
        <taxon>Ecdysozoa</taxon>
        <taxon>Arthropoda</taxon>
        <taxon>Hexapoda</taxon>
        <taxon>Insecta</taxon>
        <taxon>Pterygota</taxon>
        <taxon>Neoptera</taxon>
        <taxon>Endopterygota</taxon>
        <taxon>Hymenoptera</taxon>
        <taxon>Apocrita</taxon>
        <taxon>Proctotrupomorpha</taxon>
        <taxon>Chalcidoidea</taxon>
        <taxon>Aphelinidae</taxon>
        <taxon>Aphelininae</taxon>
        <taxon>Eretmocerus</taxon>
    </lineage>
</organism>
<dbReference type="EMBL" id="CM056743">
    <property type="protein sequence ID" value="KAJ8673218.1"/>
    <property type="molecule type" value="Genomic_DNA"/>
</dbReference>
<evidence type="ECO:0000313" key="2">
    <source>
        <dbReference type="Proteomes" id="UP001239111"/>
    </source>
</evidence>